<accession>A0A0A8ZYQ4</accession>
<reference evidence="1" key="1">
    <citation type="submission" date="2014-09" db="EMBL/GenBank/DDBJ databases">
        <authorList>
            <person name="Magalhaes I.L.F."/>
            <person name="Oliveira U."/>
            <person name="Santos F.R."/>
            <person name="Vidigal T.H.D.A."/>
            <person name="Brescovit A.D."/>
            <person name="Santos A.J."/>
        </authorList>
    </citation>
    <scope>NUCLEOTIDE SEQUENCE</scope>
    <source>
        <tissue evidence="1">Shoot tissue taken approximately 20 cm above the soil surface</tissue>
    </source>
</reference>
<organism evidence="1">
    <name type="scientific">Arundo donax</name>
    <name type="common">Giant reed</name>
    <name type="synonym">Donax arundinaceus</name>
    <dbReference type="NCBI Taxonomy" id="35708"/>
    <lineage>
        <taxon>Eukaryota</taxon>
        <taxon>Viridiplantae</taxon>
        <taxon>Streptophyta</taxon>
        <taxon>Embryophyta</taxon>
        <taxon>Tracheophyta</taxon>
        <taxon>Spermatophyta</taxon>
        <taxon>Magnoliopsida</taxon>
        <taxon>Liliopsida</taxon>
        <taxon>Poales</taxon>
        <taxon>Poaceae</taxon>
        <taxon>PACMAD clade</taxon>
        <taxon>Arundinoideae</taxon>
        <taxon>Arundineae</taxon>
        <taxon>Arundo</taxon>
    </lineage>
</organism>
<sequence length="67" mass="7977">MLLSAIFAFECFPQFYHSSSTKARSLEIKRKTHLFLMSKSIPKYFLNSMNKTYSRPLYIILLFSNFK</sequence>
<protein>
    <submittedName>
        <fullName evidence="1">Uncharacterized protein</fullName>
    </submittedName>
</protein>
<proteinExistence type="predicted"/>
<reference evidence="1" key="2">
    <citation type="journal article" date="2015" name="Data Brief">
        <title>Shoot transcriptome of the giant reed, Arundo donax.</title>
        <authorList>
            <person name="Barrero R.A."/>
            <person name="Guerrero F.D."/>
            <person name="Moolhuijzen P."/>
            <person name="Goolsby J.A."/>
            <person name="Tidwell J."/>
            <person name="Bellgard S.E."/>
            <person name="Bellgard M.I."/>
        </authorList>
    </citation>
    <scope>NUCLEOTIDE SEQUENCE</scope>
    <source>
        <tissue evidence="1">Shoot tissue taken approximately 20 cm above the soil surface</tissue>
    </source>
</reference>
<dbReference type="AlphaFoldDB" id="A0A0A8ZYQ4"/>
<evidence type="ECO:0000313" key="1">
    <source>
        <dbReference type="EMBL" id="JAD39917.1"/>
    </source>
</evidence>
<dbReference type="EMBL" id="GBRH01257978">
    <property type="protein sequence ID" value="JAD39917.1"/>
    <property type="molecule type" value="Transcribed_RNA"/>
</dbReference>
<name>A0A0A8ZYQ4_ARUDO</name>